<dbReference type="Gene3D" id="3.90.340.10">
    <property type="entry name" value="Nitric Oxide Synthase, Chain A, domain 1"/>
    <property type="match status" value="1"/>
</dbReference>
<keyword evidence="8" id="KW-1185">Reference proteome</keyword>
<dbReference type="Proteomes" id="UP000746503">
    <property type="component" value="Unassembled WGS sequence"/>
</dbReference>
<reference evidence="7 8" key="1">
    <citation type="submission" date="2020-03" db="EMBL/GenBank/DDBJ databases">
        <title>Draft genome of Streptomyces sp. ventii, isolated from the Axial Seamount in the Pacific Ocean, and resequencing of the two type strains Streptomyces lonarensis strain NCL 716 and Streptomyces bohaiensis strain 11A07.</title>
        <authorList>
            <person name="Loughran R.M."/>
            <person name="Pfannmuller K.M."/>
            <person name="Wasson B.J."/>
            <person name="Deadmond M.C."/>
            <person name="Paddock B.E."/>
            <person name="Koyack M.J."/>
            <person name="Gallegos D.A."/>
            <person name="Mitchell E.A."/>
            <person name="Ushijima B."/>
            <person name="Saw J.H."/>
            <person name="Mcphail K.L."/>
            <person name="Videau P."/>
        </authorList>
    </citation>
    <scope>NUCLEOTIDE SEQUENCE [LARGE SCALE GENOMIC DNA]</scope>
    <source>
        <strain evidence="8">5675061</strain>
    </source>
</reference>
<dbReference type="PANTHER" id="PTHR43410:SF1">
    <property type="entry name" value="NITRIC OXIDE SYNTHASE"/>
    <property type="match status" value="1"/>
</dbReference>
<dbReference type="InterPro" id="IPR004030">
    <property type="entry name" value="NOS_N"/>
</dbReference>
<evidence type="ECO:0000256" key="5">
    <source>
        <dbReference type="SAM" id="MobiDB-lite"/>
    </source>
</evidence>
<name>A0ABX1AXJ1_9ACTN</name>
<comment type="caution">
    <text evidence="7">The sequence shown here is derived from an EMBL/GenBank/DDBJ whole genome shotgun (WGS) entry which is preliminary data.</text>
</comment>
<dbReference type="Gene3D" id="3.90.440.10">
    <property type="entry name" value="Nitric Oxide Synthase,Heme Domain,Chain A domain 2"/>
    <property type="match status" value="1"/>
</dbReference>
<organism evidence="7 8">
    <name type="scientific">Streptomyces spiramenti</name>
    <dbReference type="NCBI Taxonomy" id="2720606"/>
    <lineage>
        <taxon>Bacteria</taxon>
        <taxon>Bacillati</taxon>
        <taxon>Actinomycetota</taxon>
        <taxon>Actinomycetes</taxon>
        <taxon>Kitasatosporales</taxon>
        <taxon>Streptomycetaceae</taxon>
        <taxon>Streptomyces</taxon>
    </lineage>
</organism>
<dbReference type="RefSeq" id="WP_167935424.1">
    <property type="nucleotide sequence ID" value="NZ_JAAVJB010000318.1"/>
</dbReference>
<dbReference type="EMBL" id="JAAVJB010000318">
    <property type="protein sequence ID" value="NJP68952.1"/>
    <property type="molecule type" value="Genomic_DNA"/>
</dbReference>
<sequence>MKGHKLLVRRSAVPLPTTTGASVPVPASVRESPPVDLAEAFDFLRLLHGEHPEQRVPLRARMRQVRQSVETVGTYRHTPEELTFGARVAWRNSSRCIGRLYWNSLKVLDRRTAVTSDQIHRHLVEHLRTATNGGRVRPVISVFAPETPTTAAPRVWNSQLVRYAGYRLDDGRVLGDPANVAFTETVRRLGWRARYGRFDLLPLVVEGADGQGPALYDLDPRDVLEVPLTHPEHRFFAGLGLRWHAVPAISHMRLRIGGVDYPLAPFNGWYMGTEIGARNLTDSDRYDLLPAVAAGLGLDTSREDSLWRDRALVETNVAVLHSFRAAGVRVTDHHTESRRFLTHLAREEAAGRRVSAEWSWIVPPMSGGITPVFHRYYDEQEQRPAFYLDEEARDRAEGRAGAPAAAGGGGDSGCPAGRHAPDDGGAVPPARAVPPLGAPAARPAAAGVPLSGCPAGGVPAGSDDHG</sequence>
<dbReference type="PROSITE" id="PS60001">
    <property type="entry name" value="NOS"/>
    <property type="match status" value="1"/>
</dbReference>
<keyword evidence="2" id="KW-0479">Metal-binding</keyword>
<evidence type="ECO:0000259" key="6">
    <source>
        <dbReference type="PROSITE" id="PS60001"/>
    </source>
</evidence>
<keyword evidence="1" id="KW-0349">Heme</keyword>
<evidence type="ECO:0000256" key="3">
    <source>
        <dbReference type="ARBA" id="ARBA00023002"/>
    </source>
</evidence>
<dbReference type="InterPro" id="IPR044943">
    <property type="entry name" value="NOS_dom_1"/>
</dbReference>
<evidence type="ECO:0000313" key="8">
    <source>
        <dbReference type="Proteomes" id="UP000746503"/>
    </source>
</evidence>
<dbReference type="InterPro" id="IPR044940">
    <property type="entry name" value="NOS_dom_2"/>
</dbReference>
<accession>A0ABX1AXJ1</accession>
<keyword evidence="4" id="KW-0408">Iron</keyword>
<evidence type="ECO:0000313" key="7">
    <source>
        <dbReference type="EMBL" id="NJP68952.1"/>
    </source>
</evidence>
<gene>
    <name evidence="7" type="ORF">HCJ92_22365</name>
</gene>
<evidence type="ECO:0000256" key="1">
    <source>
        <dbReference type="ARBA" id="ARBA00022617"/>
    </source>
</evidence>
<dbReference type="InterPro" id="IPR050607">
    <property type="entry name" value="NOS"/>
</dbReference>
<dbReference type="InterPro" id="IPR036119">
    <property type="entry name" value="NOS_N_sf"/>
</dbReference>
<evidence type="ECO:0000256" key="4">
    <source>
        <dbReference type="ARBA" id="ARBA00023004"/>
    </source>
</evidence>
<keyword evidence="3" id="KW-0560">Oxidoreductase</keyword>
<feature type="domain" description="Nitric oxide synthase (NOS)" evidence="6">
    <location>
        <begin position="95"/>
        <end position="102"/>
    </location>
</feature>
<dbReference type="SUPFAM" id="SSF56512">
    <property type="entry name" value="Nitric oxide (NO) synthase oxygenase domain"/>
    <property type="match status" value="1"/>
</dbReference>
<feature type="compositionally biased region" description="Low complexity" evidence="5">
    <location>
        <begin position="424"/>
        <end position="450"/>
    </location>
</feature>
<dbReference type="PANTHER" id="PTHR43410">
    <property type="entry name" value="NITRIC OXIDE SYNTHASE OXYGENASE"/>
    <property type="match status" value="1"/>
</dbReference>
<dbReference type="CDD" id="cd00575">
    <property type="entry name" value="NOS_oxygenase"/>
    <property type="match status" value="1"/>
</dbReference>
<evidence type="ECO:0000256" key="2">
    <source>
        <dbReference type="ARBA" id="ARBA00022723"/>
    </source>
</evidence>
<dbReference type="Pfam" id="PF02898">
    <property type="entry name" value="NO_synthase"/>
    <property type="match status" value="1"/>
</dbReference>
<feature type="region of interest" description="Disordered" evidence="5">
    <location>
        <begin position="394"/>
        <end position="466"/>
    </location>
</feature>
<dbReference type="InterPro" id="IPR044944">
    <property type="entry name" value="NOS_dom_3"/>
</dbReference>
<dbReference type="Gene3D" id="3.90.1230.10">
    <property type="entry name" value="Nitric Oxide Synthase, Chain A, domain 3"/>
    <property type="match status" value="1"/>
</dbReference>
<protein>
    <submittedName>
        <fullName evidence="7">Nitric oxide synthase oxygenase</fullName>
    </submittedName>
</protein>
<proteinExistence type="predicted"/>